<accession>A0A9W6SUD1</accession>
<dbReference type="Gene3D" id="3.30.40.10">
    <property type="entry name" value="Zinc/RING finger domain, C3HC4 (zinc finger)"/>
    <property type="match status" value="1"/>
</dbReference>
<evidence type="ECO:0000259" key="6">
    <source>
        <dbReference type="PROSITE" id="PS50089"/>
    </source>
</evidence>
<dbReference type="Pfam" id="PF13639">
    <property type="entry name" value="zf-RING_2"/>
    <property type="match status" value="1"/>
</dbReference>
<evidence type="ECO:0000256" key="4">
    <source>
        <dbReference type="PROSITE-ProRule" id="PRU00175"/>
    </source>
</evidence>
<name>A0A9W6SUD1_CANBO</name>
<dbReference type="GO" id="GO:0005737">
    <property type="term" value="C:cytoplasm"/>
    <property type="evidence" value="ECO:0007669"/>
    <property type="project" value="TreeGrafter"/>
</dbReference>
<comment type="caution">
    <text evidence="7">The sequence shown here is derived from an EMBL/GenBank/DDBJ whole genome shotgun (WGS) entry which is preliminary data.</text>
</comment>
<protein>
    <submittedName>
        <fullName evidence="7">Unnamed protein product</fullName>
    </submittedName>
</protein>
<keyword evidence="2 4" id="KW-0863">Zinc-finger</keyword>
<evidence type="ECO:0000256" key="3">
    <source>
        <dbReference type="ARBA" id="ARBA00022833"/>
    </source>
</evidence>
<dbReference type="PANTHER" id="PTHR15710:SF243">
    <property type="entry name" value="E3 UBIQUITIN-PROTEIN LIGASE PRAJA-2 ISOFORM X1"/>
    <property type="match status" value="1"/>
</dbReference>
<dbReference type="PANTHER" id="PTHR15710">
    <property type="entry name" value="E3 UBIQUITIN-PROTEIN LIGASE PRAJA"/>
    <property type="match status" value="1"/>
</dbReference>
<dbReference type="GO" id="GO:0016567">
    <property type="term" value="P:protein ubiquitination"/>
    <property type="evidence" value="ECO:0007669"/>
    <property type="project" value="TreeGrafter"/>
</dbReference>
<proteinExistence type="predicted"/>
<dbReference type="Proteomes" id="UP001165120">
    <property type="component" value="Unassembled WGS sequence"/>
</dbReference>
<dbReference type="GO" id="GO:0061630">
    <property type="term" value="F:ubiquitin protein ligase activity"/>
    <property type="evidence" value="ECO:0007669"/>
    <property type="project" value="TreeGrafter"/>
</dbReference>
<keyword evidence="3" id="KW-0862">Zinc</keyword>
<evidence type="ECO:0000256" key="1">
    <source>
        <dbReference type="ARBA" id="ARBA00022723"/>
    </source>
</evidence>
<dbReference type="AlphaFoldDB" id="A0A9W6SUD1"/>
<keyword evidence="8" id="KW-1185">Reference proteome</keyword>
<reference evidence="7" key="1">
    <citation type="submission" date="2023-04" db="EMBL/GenBank/DDBJ databases">
        <title>Candida boidinii NBRC 10035.</title>
        <authorList>
            <person name="Ichikawa N."/>
            <person name="Sato H."/>
            <person name="Tonouchi N."/>
        </authorList>
    </citation>
    <scope>NUCLEOTIDE SEQUENCE</scope>
    <source>
        <strain evidence="7">NBRC 10035</strain>
    </source>
</reference>
<dbReference type="GO" id="GO:0008270">
    <property type="term" value="F:zinc ion binding"/>
    <property type="evidence" value="ECO:0007669"/>
    <property type="project" value="UniProtKB-KW"/>
</dbReference>
<feature type="region of interest" description="Disordered" evidence="5">
    <location>
        <begin position="1"/>
        <end position="40"/>
    </location>
</feature>
<feature type="compositionally biased region" description="Low complexity" evidence="5">
    <location>
        <begin position="12"/>
        <end position="26"/>
    </location>
</feature>
<dbReference type="PROSITE" id="PS50089">
    <property type="entry name" value="ZF_RING_2"/>
    <property type="match status" value="1"/>
</dbReference>
<evidence type="ECO:0000313" key="7">
    <source>
        <dbReference type="EMBL" id="GME67395.1"/>
    </source>
</evidence>
<dbReference type="InterPro" id="IPR001841">
    <property type="entry name" value="Znf_RING"/>
</dbReference>
<organism evidence="7 8">
    <name type="scientific">Candida boidinii</name>
    <name type="common">Yeast</name>
    <dbReference type="NCBI Taxonomy" id="5477"/>
    <lineage>
        <taxon>Eukaryota</taxon>
        <taxon>Fungi</taxon>
        <taxon>Dikarya</taxon>
        <taxon>Ascomycota</taxon>
        <taxon>Saccharomycotina</taxon>
        <taxon>Pichiomycetes</taxon>
        <taxon>Pichiales</taxon>
        <taxon>Pichiaceae</taxon>
        <taxon>Ogataea</taxon>
        <taxon>Ogataea/Candida clade</taxon>
    </lineage>
</organism>
<dbReference type="EMBL" id="BSXN01000165">
    <property type="protein sequence ID" value="GME67395.1"/>
    <property type="molecule type" value="Genomic_DNA"/>
</dbReference>
<dbReference type="InterPro" id="IPR013083">
    <property type="entry name" value="Znf_RING/FYVE/PHD"/>
</dbReference>
<sequence length="204" mass="23045">MSTYEDDHNIASDDTTQASADQQQQSRNDTQRGGNRRRAPNLTEAISNFLNSDSQDPALESNQLLNSLRNDQFGDLHHDPGLISSMLESLLNNPGFEQAFQLGDGNGESKGVSEEFLDQLERVDVKKLKEDDTCPICTNEFLSDKYPLVVRLPCDHKHCYDLDCIGPWLKMNKTCPMCRSEVTKKKVVIPVDSEEEEEGWDMYG</sequence>
<feature type="domain" description="RING-type" evidence="6">
    <location>
        <begin position="134"/>
        <end position="179"/>
    </location>
</feature>
<evidence type="ECO:0000256" key="2">
    <source>
        <dbReference type="ARBA" id="ARBA00022771"/>
    </source>
</evidence>
<feature type="compositionally biased region" description="Basic and acidic residues" evidence="5">
    <location>
        <begin position="1"/>
        <end position="11"/>
    </location>
</feature>
<evidence type="ECO:0000256" key="5">
    <source>
        <dbReference type="SAM" id="MobiDB-lite"/>
    </source>
</evidence>
<dbReference type="SUPFAM" id="SSF57850">
    <property type="entry name" value="RING/U-box"/>
    <property type="match status" value="1"/>
</dbReference>
<gene>
    <name evidence="7" type="ORF">Cboi02_000081900</name>
</gene>
<keyword evidence="1" id="KW-0479">Metal-binding</keyword>
<evidence type="ECO:0000313" key="8">
    <source>
        <dbReference type="Proteomes" id="UP001165120"/>
    </source>
</evidence>